<dbReference type="OrthoDB" id="978645at2"/>
<keyword evidence="1" id="KW-0732">Signal</keyword>
<dbReference type="AlphaFoldDB" id="A0A0C1IL95"/>
<dbReference type="STRING" id="1349421.OI18_08580"/>
<dbReference type="EMBL" id="JSVC01000009">
    <property type="protein sequence ID" value="KIC94945.1"/>
    <property type="molecule type" value="Genomic_DNA"/>
</dbReference>
<protein>
    <recommendedName>
        <fullName evidence="4">Outer membrane protein beta-barrel domain-containing protein</fullName>
    </recommendedName>
</protein>
<comment type="caution">
    <text evidence="2">The sequence shown here is derived from an EMBL/GenBank/DDBJ whole genome shotgun (WGS) entry which is preliminary data.</text>
</comment>
<dbReference type="RefSeq" id="WP_039138997.1">
    <property type="nucleotide sequence ID" value="NZ_JSVC01000009.1"/>
</dbReference>
<feature type="chain" id="PRO_5002133420" description="Outer membrane protein beta-barrel domain-containing protein" evidence="1">
    <location>
        <begin position="21"/>
        <end position="174"/>
    </location>
</feature>
<feature type="signal peptide" evidence="1">
    <location>
        <begin position="1"/>
        <end position="20"/>
    </location>
</feature>
<reference evidence="2 3" key="1">
    <citation type="submission" date="2014-11" db="EMBL/GenBank/DDBJ databases">
        <title>Genome sequence of Flavihumibacter solisilvae 3-3.</title>
        <authorList>
            <person name="Zhou G."/>
            <person name="Li M."/>
            <person name="Wang G."/>
        </authorList>
    </citation>
    <scope>NUCLEOTIDE SEQUENCE [LARGE SCALE GENOMIC DNA]</scope>
    <source>
        <strain evidence="2 3">3-3</strain>
    </source>
</reference>
<keyword evidence="3" id="KW-1185">Reference proteome</keyword>
<dbReference type="Proteomes" id="UP000031408">
    <property type="component" value="Unassembled WGS sequence"/>
</dbReference>
<sequence>MKNLFLSVLLVCGMLGTAFAQSDYKSAIGGSIRSGYHEVVSGSFKTFITDAGALEFNLGGRGKKYGDFDWVTVAFSATYQHHFDIKPVPGLRWYVGGGLMMYNSFSDDDAYKGFGMGIYPTGGIDYKFANIPLNLSADIRPTISVVDPYDSHEHGYDYRTFNGDNFGISVRYTF</sequence>
<evidence type="ECO:0000256" key="1">
    <source>
        <dbReference type="SAM" id="SignalP"/>
    </source>
</evidence>
<evidence type="ECO:0000313" key="2">
    <source>
        <dbReference type="EMBL" id="KIC94945.1"/>
    </source>
</evidence>
<name>A0A0C1IL95_9BACT</name>
<gene>
    <name evidence="2" type="ORF">OI18_08580</name>
</gene>
<proteinExistence type="predicted"/>
<accession>A0A0C1IL95</accession>
<evidence type="ECO:0008006" key="4">
    <source>
        <dbReference type="Google" id="ProtNLM"/>
    </source>
</evidence>
<organism evidence="2 3">
    <name type="scientific">Flavihumibacter solisilvae</name>
    <dbReference type="NCBI Taxonomy" id="1349421"/>
    <lineage>
        <taxon>Bacteria</taxon>
        <taxon>Pseudomonadati</taxon>
        <taxon>Bacteroidota</taxon>
        <taxon>Chitinophagia</taxon>
        <taxon>Chitinophagales</taxon>
        <taxon>Chitinophagaceae</taxon>
        <taxon>Flavihumibacter</taxon>
    </lineage>
</organism>
<evidence type="ECO:0000313" key="3">
    <source>
        <dbReference type="Proteomes" id="UP000031408"/>
    </source>
</evidence>